<dbReference type="Pfam" id="PF13545">
    <property type="entry name" value="HTH_Crp_2"/>
    <property type="match status" value="1"/>
</dbReference>
<dbReference type="InterPro" id="IPR014710">
    <property type="entry name" value="RmlC-like_jellyroll"/>
</dbReference>
<dbReference type="InterPro" id="IPR000595">
    <property type="entry name" value="cNMP-bd_dom"/>
</dbReference>
<keyword evidence="7" id="KW-1185">Reference proteome</keyword>
<dbReference type="SUPFAM" id="SSF51206">
    <property type="entry name" value="cAMP-binding domain-like"/>
    <property type="match status" value="1"/>
</dbReference>
<dbReference type="GO" id="GO:0005829">
    <property type="term" value="C:cytosol"/>
    <property type="evidence" value="ECO:0007669"/>
    <property type="project" value="TreeGrafter"/>
</dbReference>
<dbReference type="Pfam" id="PF00027">
    <property type="entry name" value="cNMP_binding"/>
    <property type="match status" value="1"/>
</dbReference>
<proteinExistence type="predicted"/>
<dbReference type="PROSITE" id="PS51063">
    <property type="entry name" value="HTH_CRP_2"/>
    <property type="match status" value="1"/>
</dbReference>
<dbReference type="PANTHER" id="PTHR24567">
    <property type="entry name" value="CRP FAMILY TRANSCRIPTIONAL REGULATORY PROTEIN"/>
    <property type="match status" value="1"/>
</dbReference>
<dbReference type="PANTHER" id="PTHR24567:SF28">
    <property type="entry name" value="LISTERIOLYSIN REGULATORY PROTEIN"/>
    <property type="match status" value="1"/>
</dbReference>
<dbReference type="Gene3D" id="1.10.10.10">
    <property type="entry name" value="Winged helix-like DNA-binding domain superfamily/Winged helix DNA-binding domain"/>
    <property type="match status" value="1"/>
</dbReference>
<protein>
    <submittedName>
        <fullName evidence="6">Crp/Fnr family transcriptional regulator</fullName>
    </submittedName>
</protein>
<dbReference type="InterPro" id="IPR050397">
    <property type="entry name" value="Env_Response_Regulators"/>
</dbReference>
<dbReference type="EMBL" id="NHSJ01000038">
    <property type="protein sequence ID" value="PPQ32548.1"/>
    <property type="molecule type" value="Genomic_DNA"/>
</dbReference>
<keyword evidence="3" id="KW-0804">Transcription</keyword>
<dbReference type="PROSITE" id="PS50042">
    <property type="entry name" value="CNMP_BINDING_3"/>
    <property type="match status" value="1"/>
</dbReference>
<accession>A0A2S6ND58</accession>
<dbReference type="AlphaFoldDB" id="A0A2S6ND58"/>
<reference evidence="6 7" key="1">
    <citation type="journal article" date="2018" name="Arch. Microbiol.">
        <title>New insights into the metabolic potential of the phototrophic purple bacterium Rhodopila globiformis DSM 161(T) from its draft genome sequence and evidence for a vanadium-dependent nitrogenase.</title>
        <authorList>
            <person name="Imhoff J.F."/>
            <person name="Rahn T."/>
            <person name="Kunzel S."/>
            <person name="Neulinger S.C."/>
        </authorList>
    </citation>
    <scope>NUCLEOTIDE SEQUENCE [LARGE SCALE GENOMIC DNA]</scope>
    <source>
        <strain evidence="6 7">DSM 16996</strain>
    </source>
</reference>
<dbReference type="InterPro" id="IPR036390">
    <property type="entry name" value="WH_DNA-bd_sf"/>
</dbReference>
<feature type="domain" description="Cyclic nucleotide-binding" evidence="4">
    <location>
        <begin position="50"/>
        <end position="119"/>
    </location>
</feature>
<dbReference type="InterPro" id="IPR018490">
    <property type="entry name" value="cNMP-bd_dom_sf"/>
</dbReference>
<dbReference type="SUPFAM" id="SSF46785">
    <property type="entry name" value="Winged helix' DNA-binding domain"/>
    <property type="match status" value="1"/>
</dbReference>
<dbReference type="InterPro" id="IPR012318">
    <property type="entry name" value="HTH_CRP"/>
</dbReference>
<dbReference type="Proteomes" id="UP000239089">
    <property type="component" value="Unassembled WGS sequence"/>
</dbReference>
<organism evidence="6 7">
    <name type="scientific">Rhodoblastus sphagnicola</name>
    <dbReference type="NCBI Taxonomy" id="333368"/>
    <lineage>
        <taxon>Bacteria</taxon>
        <taxon>Pseudomonadati</taxon>
        <taxon>Pseudomonadota</taxon>
        <taxon>Alphaproteobacteria</taxon>
        <taxon>Hyphomicrobiales</taxon>
        <taxon>Rhodoblastaceae</taxon>
        <taxon>Rhodoblastus</taxon>
    </lineage>
</organism>
<dbReference type="InterPro" id="IPR036388">
    <property type="entry name" value="WH-like_DNA-bd_sf"/>
</dbReference>
<keyword evidence="1" id="KW-0805">Transcription regulation</keyword>
<dbReference type="OrthoDB" id="3525895at2"/>
<evidence type="ECO:0000259" key="5">
    <source>
        <dbReference type="PROSITE" id="PS51063"/>
    </source>
</evidence>
<evidence type="ECO:0000259" key="4">
    <source>
        <dbReference type="PROSITE" id="PS50042"/>
    </source>
</evidence>
<evidence type="ECO:0000256" key="1">
    <source>
        <dbReference type="ARBA" id="ARBA00023015"/>
    </source>
</evidence>
<evidence type="ECO:0000256" key="2">
    <source>
        <dbReference type="ARBA" id="ARBA00023125"/>
    </source>
</evidence>
<sequence>MGVSTRSRRAPLVQQVCSDRPLHKGGICAPTRKEDGLPQIDRSLIADAPAFAGLDAAALDDVLSHALPCRLPKGEAAFRQGEPAEKFFLLLHGRLRVTRLNAQGQQILVRFVNPDDLFGVAMAIQSPVYPGTAEAAVDSLALAWPNSAWAGMIARHPTLAVNTMRALGARLQDSQQRILDLSTQKVEQRIAGAVLRLARQAGRPSEAGVKIDFPLSRQDLAEMTASTLYTVSRTLSAWEAFGLVEAGRQSLTVRDAPGLQAIADAEG</sequence>
<dbReference type="SMART" id="SM00419">
    <property type="entry name" value="HTH_CRP"/>
    <property type="match status" value="1"/>
</dbReference>
<dbReference type="CDD" id="cd00092">
    <property type="entry name" value="HTH_CRP"/>
    <property type="match status" value="1"/>
</dbReference>
<evidence type="ECO:0000313" key="6">
    <source>
        <dbReference type="EMBL" id="PPQ32548.1"/>
    </source>
</evidence>
<comment type="caution">
    <text evidence="6">The sequence shown here is derived from an EMBL/GenBank/DDBJ whole genome shotgun (WGS) entry which is preliminary data.</text>
</comment>
<dbReference type="GO" id="GO:0003677">
    <property type="term" value="F:DNA binding"/>
    <property type="evidence" value="ECO:0007669"/>
    <property type="project" value="UniProtKB-KW"/>
</dbReference>
<gene>
    <name evidence="6" type="ORF">CCR94_05040</name>
</gene>
<dbReference type="GO" id="GO:0003700">
    <property type="term" value="F:DNA-binding transcription factor activity"/>
    <property type="evidence" value="ECO:0007669"/>
    <property type="project" value="TreeGrafter"/>
</dbReference>
<evidence type="ECO:0000256" key="3">
    <source>
        <dbReference type="ARBA" id="ARBA00023163"/>
    </source>
</evidence>
<name>A0A2S6ND58_9HYPH</name>
<dbReference type="CDD" id="cd00038">
    <property type="entry name" value="CAP_ED"/>
    <property type="match status" value="1"/>
</dbReference>
<dbReference type="Gene3D" id="2.60.120.10">
    <property type="entry name" value="Jelly Rolls"/>
    <property type="match status" value="1"/>
</dbReference>
<dbReference type="SMART" id="SM00100">
    <property type="entry name" value="cNMP"/>
    <property type="match status" value="1"/>
</dbReference>
<keyword evidence="2" id="KW-0238">DNA-binding</keyword>
<evidence type="ECO:0000313" key="7">
    <source>
        <dbReference type="Proteomes" id="UP000239089"/>
    </source>
</evidence>
<feature type="domain" description="HTH crp-type" evidence="5">
    <location>
        <begin position="184"/>
        <end position="257"/>
    </location>
</feature>